<gene>
    <name evidence="3" type="ORF">N7532_004196</name>
</gene>
<feature type="region of interest" description="Disordered" evidence="2">
    <location>
        <begin position="171"/>
        <end position="207"/>
    </location>
</feature>
<dbReference type="RefSeq" id="XP_056477047.1">
    <property type="nucleotide sequence ID" value="XM_056616690.1"/>
</dbReference>
<proteinExistence type="predicted"/>
<keyword evidence="1" id="KW-0175">Coiled coil</keyword>
<reference evidence="3" key="1">
    <citation type="submission" date="2022-11" db="EMBL/GenBank/DDBJ databases">
        <authorList>
            <person name="Petersen C."/>
        </authorList>
    </citation>
    <scope>NUCLEOTIDE SEQUENCE</scope>
    <source>
        <strain evidence="3">IBT 30761</strain>
    </source>
</reference>
<feature type="compositionally biased region" description="Polar residues" evidence="2">
    <location>
        <begin position="95"/>
        <end position="104"/>
    </location>
</feature>
<organism evidence="3 4">
    <name type="scientific">Penicillium argentinense</name>
    <dbReference type="NCBI Taxonomy" id="1131581"/>
    <lineage>
        <taxon>Eukaryota</taxon>
        <taxon>Fungi</taxon>
        <taxon>Dikarya</taxon>
        <taxon>Ascomycota</taxon>
        <taxon>Pezizomycotina</taxon>
        <taxon>Eurotiomycetes</taxon>
        <taxon>Eurotiomycetidae</taxon>
        <taxon>Eurotiales</taxon>
        <taxon>Aspergillaceae</taxon>
        <taxon>Penicillium</taxon>
    </lineage>
</organism>
<dbReference type="EMBL" id="JAPQKI010000004">
    <property type="protein sequence ID" value="KAJ5103667.1"/>
    <property type="molecule type" value="Genomic_DNA"/>
</dbReference>
<feature type="region of interest" description="Disordered" evidence="2">
    <location>
        <begin position="608"/>
        <end position="632"/>
    </location>
</feature>
<evidence type="ECO:0000256" key="2">
    <source>
        <dbReference type="SAM" id="MobiDB-lite"/>
    </source>
</evidence>
<feature type="compositionally biased region" description="Basic and acidic residues" evidence="2">
    <location>
        <begin position="1"/>
        <end position="10"/>
    </location>
</feature>
<feature type="region of interest" description="Disordered" evidence="2">
    <location>
        <begin position="432"/>
        <end position="509"/>
    </location>
</feature>
<feature type="coiled-coil region" evidence="1">
    <location>
        <begin position="576"/>
        <end position="603"/>
    </location>
</feature>
<feature type="region of interest" description="Disordered" evidence="2">
    <location>
        <begin position="782"/>
        <end position="824"/>
    </location>
</feature>
<sequence>MSTPKTDRVSLARHHHPHSPFGRAGDASHEFDFEPSTFPSPSKQNGTRPRHNYRTGTLAGAYRAVSRTSMSDEGHQLGSNTSPRQTRPWEHLNAPSPTSDTSNPPAEPVDAYRKIDEIGTLADNMDWEDLNGLAEKRSPGRLNRSSSKQRGLYYDTESRFSEASLLDEMVHNSPRRRKTNYSRDEERLRRVTGKDSAIFSKAKVGSRTALTADNLQRREEEIQHDQHQEQQPISEDDGEQWPSLNLPRSWGSRAARPQEWLRNVSGSSASESQEKKAQHDPPSNIPATSISGERTTSRTTRSSPRPERDTSSRPMPTRGALEERVANLHASNTEESNEKGGLGLNGNTPQIDGNAIPNTPIIVYKNSTLTRPSAAKRDSQDLLRKLSRAESPKMDQVQTPEPPKLFERKVYDKTPRVTGAWIDTPMTERVTEIPSDLTKDIVPPAAPPQEKEVPGPEPIAGTKPTADVMPKSEEPEAKNENRETNSGSETRITKRSKPKPPLVRPNLPKSALETVIEDVHSGKEALDLGDDTIESLQAIMDDPTEVKSDEEEEATYEQKLRNRLELATKNQDHDEYDRIENKLHSLTKHIEEVKKGLDRLEDHLGGIVTDGLGDSATNKQTSDSTLRETSNTQPDTRIYAAIPLPRLWERNPTSRRLRITKLGWTTLIFLTWYIIECQMTEMYSHPLISNTCTGYCLRPDAPIFPFVTVTMLWRLSHLSTLLTPIITIGIAIFRLVAQLLGLWDGYVDEPERLGKLVGEIRINGTAVPFPWLTPPSTATSFVPPPAAAAAASPPPPQAPVWTARHEIPVNPKDEQASMDDDEYL</sequence>
<name>A0A9W9KFX6_9EURO</name>
<dbReference type="OrthoDB" id="3439035at2759"/>
<feature type="compositionally biased region" description="Pro residues" evidence="2">
    <location>
        <begin position="782"/>
        <end position="798"/>
    </location>
</feature>
<evidence type="ECO:0000313" key="4">
    <source>
        <dbReference type="Proteomes" id="UP001149074"/>
    </source>
</evidence>
<feature type="compositionally biased region" description="Polar residues" evidence="2">
    <location>
        <begin position="615"/>
        <end position="632"/>
    </location>
</feature>
<keyword evidence="4" id="KW-1185">Reference proteome</keyword>
<dbReference type="AlphaFoldDB" id="A0A9W9KFX6"/>
<accession>A0A9W9KFX6</accession>
<evidence type="ECO:0000313" key="3">
    <source>
        <dbReference type="EMBL" id="KAJ5103667.1"/>
    </source>
</evidence>
<feature type="compositionally biased region" description="Basic and acidic residues" evidence="2">
    <location>
        <begin position="470"/>
        <end position="483"/>
    </location>
</feature>
<protein>
    <submittedName>
        <fullName evidence="3">Uncharacterized protein</fullName>
    </submittedName>
</protein>
<feature type="compositionally biased region" description="Polar residues" evidence="2">
    <location>
        <begin position="76"/>
        <end position="85"/>
    </location>
</feature>
<feature type="compositionally biased region" description="Polar residues" evidence="2">
    <location>
        <begin position="37"/>
        <end position="47"/>
    </location>
</feature>
<reference evidence="3" key="2">
    <citation type="journal article" date="2023" name="IMA Fungus">
        <title>Comparative genomic study of the Penicillium genus elucidates a diverse pangenome and 15 lateral gene transfer events.</title>
        <authorList>
            <person name="Petersen C."/>
            <person name="Sorensen T."/>
            <person name="Nielsen M.R."/>
            <person name="Sondergaard T.E."/>
            <person name="Sorensen J.L."/>
            <person name="Fitzpatrick D.A."/>
            <person name="Frisvad J.C."/>
            <person name="Nielsen K.L."/>
        </authorList>
    </citation>
    <scope>NUCLEOTIDE SEQUENCE</scope>
    <source>
        <strain evidence="3">IBT 30761</strain>
    </source>
</reference>
<feature type="region of interest" description="Disordered" evidence="2">
    <location>
        <begin position="219"/>
        <end position="319"/>
    </location>
</feature>
<feature type="region of interest" description="Disordered" evidence="2">
    <location>
        <begin position="386"/>
        <end position="411"/>
    </location>
</feature>
<evidence type="ECO:0000256" key="1">
    <source>
        <dbReference type="SAM" id="Coils"/>
    </source>
</evidence>
<feature type="compositionally biased region" description="Basic and acidic residues" evidence="2">
    <location>
        <begin position="219"/>
        <end position="228"/>
    </location>
</feature>
<dbReference type="GeneID" id="81355669"/>
<feature type="compositionally biased region" description="Low complexity" evidence="2">
    <location>
        <begin position="288"/>
        <end position="303"/>
    </location>
</feature>
<feature type="region of interest" description="Disordered" evidence="2">
    <location>
        <begin position="1"/>
        <end position="110"/>
    </location>
</feature>
<feature type="compositionally biased region" description="Basic and acidic residues" evidence="2">
    <location>
        <begin position="181"/>
        <end position="193"/>
    </location>
</feature>
<feature type="compositionally biased region" description="Basic and acidic residues" evidence="2">
    <location>
        <begin position="803"/>
        <end position="815"/>
    </location>
</feature>
<comment type="caution">
    <text evidence="3">The sequence shown here is derived from an EMBL/GenBank/DDBJ whole genome shotgun (WGS) entry which is preliminary data.</text>
</comment>
<dbReference type="Proteomes" id="UP001149074">
    <property type="component" value="Unassembled WGS sequence"/>
</dbReference>
<feature type="region of interest" description="Disordered" evidence="2">
    <location>
        <begin position="331"/>
        <end position="353"/>
    </location>
</feature>
<feature type="region of interest" description="Disordered" evidence="2">
    <location>
        <begin position="131"/>
        <end position="151"/>
    </location>
</feature>